<protein>
    <submittedName>
        <fullName evidence="2">Uncharacterized protein</fullName>
    </submittedName>
</protein>
<organism evidence="2 3">
    <name type="scientific">Natrinema gari JCM 14663</name>
    <dbReference type="NCBI Taxonomy" id="1230459"/>
    <lineage>
        <taxon>Archaea</taxon>
        <taxon>Methanobacteriati</taxon>
        <taxon>Methanobacteriota</taxon>
        <taxon>Stenosarchaea group</taxon>
        <taxon>Halobacteria</taxon>
        <taxon>Halobacteriales</taxon>
        <taxon>Natrialbaceae</taxon>
        <taxon>Natrinema</taxon>
    </lineage>
</organism>
<dbReference type="RefSeq" id="WP_008453306.1">
    <property type="nucleotide sequence ID" value="NZ_AOIJ01000034.1"/>
</dbReference>
<dbReference type="EMBL" id="AOIJ01000034">
    <property type="protein sequence ID" value="ELY82724.1"/>
    <property type="molecule type" value="Genomic_DNA"/>
</dbReference>
<evidence type="ECO:0000256" key="1">
    <source>
        <dbReference type="SAM" id="MobiDB-lite"/>
    </source>
</evidence>
<sequence length="109" mass="11904">MEPLPKATVGLVDTDSHSNRGPERTTPLTHRVATREQGTPGMGRSRRGGTVRKTAPAPGTAAGTRLLRYRMTVVGSQSNVRNRLLKIFSAIREEGGRIDSRRRAVGVER</sequence>
<accession>L9Z8M8</accession>
<evidence type="ECO:0000313" key="2">
    <source>
        <dbReference type="EMBL" id="ELY82724.1"/>
    </source>
</evidence>
<reference evidence="2 3" key="1">
    <citation type="journal article" date="2014" name="PLoS Genet.">
        <title>Phylogenetically driven sequencing of extremely halophilic archaea reveals strategies for static and dynamic osmo-response.</title>
        <authorList>
            <person name="Becker E.A."/>
            <person name="Seitzer P.M."/>
            <person name="Tritt A."/>
            <person name="Larsen D."/>
            <person name="Krusor M."/>
            <person name="Yao A.I."/>
            <person name="Wu D."/>
            <person name="Madern D."/>
            <person name="Eisen J.A."/>
            <person name="Darling A.E."/>
            <person name="Facciotti M.T."/>
        </authorList>
    </citation>
    <scope>NUCLEOTIDE SEQUENCE [LARGE SCALE GENOMIC DNA]</scope>
    <source>
        <strain evidence="2 3">JCM 14663</strain>
    </source>
</reference>
<feature type="compositionally biased region" description="Basic and acidic residues" evidence="1">
    <location>
        <begin position="14"/>
        <end position="23"/>
    </location>
</feature>
<dbReference type="AlphaFoldDB" id="L9Z8M8"/>
<gene>
    <name evidence="2" type="ORF">C486_04208</name>
</gene>
<evidence type="ECO:0000313" key="3">
    <source>
        <dbReference type="Proteomes" id="UP000011592"/>
    </source>
</evidence>
<feature type="region of interest" description="Disordered" evidence="1">
    <location>
        <begin position="1"/>
        <end position="59"/>
    </location>
</feature>
<dbReference type="Proteomes" id="UP000011592">
    <property type="component" value="Unassembled WGS sequence"/>
</dbReference>
<proteinExistence type="predicted"/>
<comment type="caution">
    <text evidence="2">The sequence shown here is derived from an EMBL/GenBank/DDBJ whole genome shotgun (WGS) entry which is preliminary data.</text>
</comment>
<keyword evidence="3" id="KW-1185">Reference proteome</keyword>
<dbReference type="PATRIC" id="fig|1230459.4.peg.843"/>
<name>L9Z8M8_9EURY</name>